<reference evidence="2" key="2">
    <citation type="submission" date="2022-09" db="EMBL/GenBank/DDBJ databases">
        <title>Genome-inferred correspondence between phylogeny and metabolic traits in the wild Drosophila gut microbiome.</title>
        <authorList>
            <person name="Bueno E."/>
            <person name="Blow F."/>
            <person name="Douglas A.E."/>
        </authorList>
    </citation>
    <scope>NUCLEOTIDE SEQUENCE</scope>
    <source>
        <strain evidence="2">Dm-2019-70</strain>
    </source>
</reference>
<dbReference type="EMBL" id="JAERKF010000016">
    <property type="protein sequence ID" value="MBS1011412.1"/>
    <property type="molecule type" value="Genomic_DNA"/>
</dbReference>
<keyword evidence="1" id="KW-0472">Membrane</keyword>
<sequence length="129" mass="14511">MEEGIYMYHPIRDNPLHTVIAFTMIGIGLFLMVSDHYFTWPPVVAEIANDDAVGMMYVVIGVVMAIWVLDPKRSIRMDHIILTVATFAMATLSFYQFLHSMVMGSGMPWISNAALTIVIMIIARRSDSV</sequence>
<feature type="transmembrane region" description="Helical" evidence="1">
    <location>
        <begin position="20"/>
        <end position="40"/>
    </location>
</feature>
<organism evidence="2 3">
    <name type="scientific">Levilactobacillus brevis</name>
    <name type="common">Lactobacillus brevis</name>
    <dbReference type="NCBI Taxonomy" id="1580"/>
    <lineage>
        <taxon>Bacteria</taxon>
        <taxon>Bacillati</taxon>
        <taxon>Bacillota</taxon>
        <taxon>Bacilli</taxon>
        <taxon>Lactobacillales</taxon>
        <taxon>Lactobacillaceae</taxon>
        <taxon>Levilactobacillus</taxon>
    </lineage>
</organism>
<dbReference type="AlphaFoldDB" id="A0AA41ER85"/>
<evidence type="ECO:0000313" key="3">
    <source>
        <dbReference type="Proteomes" id="UP000676478"/>
    </source>
</evidence>
<evidence type="ECO:0000256" key="1">
    <source>
        <dbReference type="SAM" id="Phobius"/>
    </source>
</evidence>
<feature type="transmembrane region" description="Helical" evidence="1">
    <location>
        <begin position="104"/>
        <end position="123"/>
    </location>
</feature>
<accession>A0AA41ER85</accession>
<comment type="caution">
    <text evidence="2">The sequence shown here is derived from an EMBL/GenBank/DDBJ whole genome shotgun (WGS) entry which is preliminary data.</text>
</comment>
<keyword evidence="1" id="KW-1133">Transmembrane helix</keyword>
<name>A0AA41ER85_LEVBR</name>
<proteinExistence type="predicted"/>
<dbReference type="Proteomes" id="UP000676478">
    <property type="component" value="Unassembled WGS sequence"/>
</dbReference>
<gene>
    <name evidence="2" type="ORF">JK167_11290</name>
</gene>
<dbReference type="RefSeq" id="WP_211756695.1">
    <property type="nucleotide sequence ID" value="NZ_JAERKF010000016.1"/>
</dbReference>
<evidence type="ECO:0000313" key="2">
    <source>
        <dbReference type="EMBL" id="MBS1011412.1"/>
    </source>
</evidence>
<feature type="transmembrane region" description="Helical" evidence="1">
    <location>
        <begin position="52"/>
        <end position="69"/>
    </location>
</feature>
<protein>
    <recommendedName>
        <fullName evidence="4">Prophage protein</fullName>
    </recommendedName>
</protein>
<feature type="transmembrane region" description="Helical" evidence="1">
    <location>
        <begin position="81"/>
        <end position="98"/>
    </location>
</feature>
<reference evidence="2" key="1">
    <citation type="submission" date="2020-12" db="EMBL/GenBank/DDBJ databases">
        <authorList>
            <person name="Mcmullen J.G."/>
        </authorList>
    </citation>
    <scope>NUCLEOTIDE SEQUENCE</scope>
    <source>
        <strain evidence="2">Dm-2019-70</strain>
    </source>
</reference>
<keyword evidence="1" id="KW-0812">Transmembrane</keyword>
<evidence type="ECO:0008006" key="4">
    <source>
        <dbReference type="Google" id="ProtNLM"/>
    </source>
</evidence>